<feature type="region of interest" description="Disordered" evidence="3">
    <location>
        <begin position="81"/>
        <end position="160"/>
    </location>
</feature>
<dbReference type="AlphaFoldDB" id="A0A7I8VYE5"/>
<dbReference type="GO" id="GO:0005737">
    <property type="term" value="C:cytoplasm"/>
    <property type="evidence" value="ECO:0007669"/>
    <property type="project" value="TreeGrafter"/>
</dbReference>
<gene>
    <name evidence="5" type="ORF">DGYR_LOCUS9248</name>
</gene>
<proteinExistence type="inferred from homology"/>
<dbReference type="GO" id="GO:0009408">
    <property type="term" value="P:response to heat"/>
    <property type="evidence" value="ECO:0007669"/>
    <property type="project" value="TreeGrafter"/>
</dbReference>
<keyword evidence="6" id="KW-1185">Reference proteome</keyword>
<dbReference type="InterPro" id="IPR001436">
    <property type="entry name" value="Alpha-crystallin/sHSP_animal"/>
</dbReference>
<feature type="compositionally biased region" description="Basic and acidic residues" evidence="3">
    <location>
        <begin position="81"/>
        <end position="93"/>
    </location>
</feature>
<dbReference type="OrthoDB" id="10060792at2759"/>
<dbReference type="PROSITE" id="PS01031">
    <property type="entry name" value="SHSP"/>
    <property type="match status" value="1"/>
</dbReference>
<dbReference type="CDD" id="cd00298">
    <property type="entry name" value="ACD_sHsps_p23-like"/>
    <property type="match status" value="1"/>
</dbReference>
<dbReference type="SUPFAM" id="SSF49764">
    <property type="entry name" value="HSP20-like chaperones"/>
    <property type="match status" value="1"/>
</dbReference>
<dbReference type="Proteomes" id="UP000549394">
    <property type="component" value="Unassembled WGS sequence"/>
</dbReference>
<dbReference type="GO" id="GO:0005634">
    <property type="term" value="C:nucleus"/>
    <property type="evidence" value="ECO:0007669"/>
    <property type="project" value="TreeGrafter"/>
</dbReference>
<name>A0A7I8VYE5_9ANNE</name>
<protein>
    <recommendedName>
        <fullName evidence="4">SHSP domain-containing protein</fullName>
    </recommendedName>
</protein>
<evidence type="ECO:0000256" key="1">
    <source>
        <dbReference type="PROSITE-ProRule" id="PRU00285"/>
    </source>
</evidence>
<dbReference type="Pfam" id="PF00011">
    <property type="entry name" value="HSP20"/>
    <property type="match status" value="1"/>
</dbReference>
<dbReference type="GO" id="GO:0042026">
    <property type="term" value="P:protein refolding"/>
    <property type="evidence" value="ECO:0007669"/>
    <property type="project" value="TreeGrafter"/>
</dbReference>
<evidence type="ECO:0000313" key="6">
    <source>
        <dbReference type="Proteomes" id="UP000549394"/>
    </source>
</evidence>
<comment type="similarity">
    <text evidence="1 2">Belongs to the small heat shock protein (HSP20) family.</text>
</comment>
<evidence type="ECO:0000256" key="2">
    <source>
        <dbReference type="RuleBase" id="RU003616"/>
    </source>
</evidence>
<dbReference type="EMBL" id="CAJFCJ010000014">
    <property type="protein sequence ID" value="CAD5121266.1"/>
    <property type="molecule type" value="Genomic_DNA"/>
</dbReference>
<reference evidence="5 6" key="1">
    <citation type="submission" date="2020-08" db="EMBL/GenBank/DDBJ databases">
        <authorList>
            <person name="Hejnol A."/>
        </authorList>
    </citation>
    <scope>NUCLEOTIDE SEQUENCE [LARGE SCALE GENOMIC DNA]</scope>
</reference>
<comment type="caution">
    <text evidence="5">The sequence shown here is derived from an EMBL/GenBank/DDBJ whole genome shotgun (WGS) entry which is preliminary data.</text>
</comment>
<dbReference type="InterPro" id="IPR008978">
    <property type="entry name" value="HSP20-like_chaperone"/>
</dbReference>
<dbReference type="PANTHER" id="PTHR45640">
    <property type="entry name" value="HEAT SHOCK PROTEIN HSP-12.2-RELATED"/>
    <property type="match status" value="1"/>
</dbReference>
<feature type="domain" description="SHSP" evidence="4">
    <location>
        <begin position="32"/>
        <end position="139"/>
    </location>
</feature>
<organism evidence="5 6">
    <name type="scientific">Dimorphilus gyrociliatus</name>
    <dbReference type="NCBI Taxonomy" id="2664684"/>
    <lineage>
        <taxon>Eukaryota</taxon>
        <taxon>Metazoa</taxon>
        <taxon>Spiralia</taxon>
        <taxon>Lophotrochozoa</taxon>
        <taxon>Annelida</taxon>
        <taxon>Polychaeta</taxon>
        <taxon>Polychaeta incertae sedis</taxon>
        <taxon>Dinophilidae</taxon>
        <taxon>Dimorphilus</taxon>
    </lineage>
</organism>
<evidence type="ECO:0000259" key="4">
    <source>
        <dbReference type="PROSITE" id="PS01031"/>
    </source>
</evidence>
<dbReference type="PANTHER" id="PTHR45640:SF26">
    <property type="entry name" value="RE23625P"/>
    <property type="match status" value="1"/>
</dbReference>
<evidence type="ECO:0000313" key="5">
    <source>
        <dbReference type="EMBL" id="CAD5121266.1"/>
    </source>
</evidence>
<evidence type="ECO:0000256" key="3">
    <source>
        <dbReference type="SAM" id="MobiDB-lite"/>
    </source>
</evidence>
<sequence length="160" mass="17969">MALQRVDFPEFSVPEEILKSQEEFQEKMKNIFSEDLMKSNSCWEKQGDNYIIKVDLPGYDISEVSVKLEDKTLVIGASHESKENGHAVKKECTRTVPLPDGTDTKTIQAEMPTEGNLRITVKSDGSNQPKKIERPTTLKGISENGIYSNLPSVKVTPNRK</sequence>
<dbReference type="InterPro" id="IPR002068">
    <property type="entry name" value="A-crystallin/Hsp20_dom"/>
</dbReference>
<dbReference type="Gene3D" id="2.60.40.790">
    <property type="match status" value="1"/>
</dbReference>
<accession>A0A7I8VYE5</accession>
<dbReference type="GO" id="GO:0051082">
    <property type="term" value="F:unfolded protein binding"/>
    <property type="evidence" value="ECO:0007669"/>
    <property type="project" value="TreeGrafter"/>
</dbReference>